<gene>
    <name evidence="2" type="ORF">LCPAC404_02650</name>
</gene>
<dbReference type="EMBL" id="MK500598">
    <property type="protein sequence ID" value="QBK93561.1"/>
    <property type="molecule type" value="Genomic_DNA"/>
</dbReference>
<reference evidence="2" key="1">
    <citation type="journal article" date="2019" name="MBio">
        <title>Virus Genomes from Deep Sea Sediments Expand the Ocean Megavirome and Support Independent Origins of Viral Gigantism.</title>
        <authorList>
            <person name="Backstrom D."/>
            <person name="Yutin N."/>
            <person name="Jorgensen S.L."/>
            <person name="Dharamshi J."/>
            <person name="Homa F."/>
            <person name="Zaremba-Niedwiedzka K."/>
            <person name="Spang A."/>
            <person name="Wolf Y.I."/>
            <person name="Koonin E.V."/>
            <person name="Ettema T.J."/>
        </authorList>
    </citation>
    <scope>NUCLEOTIDE SEQUENCE</scope>
</reference>
<feature type="domain" description="Serine aminopeptidase S33" evidence="1">
    <location>
        <begin position="45"/>
        <end position="159"/>
    </location>
</feature>
<accession>A0A481ZH21</accession>
<dbReference type="Gene3D" id="3.40.50.1820">
    <property type="entry name" value="alpha/beta hydrolase"/>
    <property type="match status" value="1"/>
</dbReference>
<dbReference type="Pfam" id="PF12146">
    <property type="entry name" value="Hydrolase_4"/>
    <property type="match status" value="1"/>
</dbReference>
<dbReference type="InterPro" id="IPR022742">
    <property type="entry name" value="Hydrolase_4"/>
</dbReference>
<dbReference type="InterPro" id="IPR029058">
    <property type="entry name" value="AB_hydrolase_fold"/>
</dbReference>
<protein>
    <submittedName>
        <fullName evidence="2">Fermentation-respiration switch protein</fullName>
    </submittedName>
</protein>
<dbReference type="SUPFAM" id="SSF53474">
    <property type="entry name" value="alpha/beta-Hydrolases"/>
    <property type="match status" value="1"/>
</dbReference>
<dbReference type="PANTHER" id="PTHR12277:SF81">
    <property type="entry name" value="PROTEIN ABHD13"/>
    <property type="match status" value="1"/>
</dbReference>
<proteinExistence type="predicted"/>
<evidence type="ECO:0000313" key="2">
    <source>
        <dbReference type="EMBL" id="QBK93561.1"/>
    </source>
</evidence>
<evidence type="ECO:0000259" key="1">
    <source>
        <dbReference type="Pfam" id="PF12146"/>
    </source>
</evidence>
<name>A0A481ZH21_9VIRU</name>
<sequence>MFRASNVEYEYDTPTDQHFIDESGECIDQGGIHIVRYHVDDDASVLLHCHGNNVNLSVRQYMIDLAKIFGLNLILFDYHGYGKSHGTTSVKHLRADALAAYRYTASIYDANKIIIYAESLGGFLGSWLASKYKCSKLIVVSGFSSIEDMMLCSGVSQFLVFPFAIILRISGDTLPTKTMLKNVKVPTLIVHSAEDTIISYRNALINFKNCGSKKKKLMKITGGHANPIFKPEQVRDLLKFLGVDLKLITDKKIDGVLDVLSKVDMNGC</sequence>
<dbReference type="PANTHER" id="PTHR12277">
    <property type="entry name" value="ALPHA/BETA HYDROLASE DOMAIN-CONTAINING PROTEIN"/>
    <property type="match status" value="1"/>
</dbReference>
<organism evidence="2">
    <name type="scientific">Pithovirus LCPAC404</name>
    <dbReference type="NCBI Taxonomy" id="2506597"/>
    <lineage>
        <taxon>Viruses</taxon>
        <taxon>Pithoviruses</taxon>
    </lineage>
</organism>